<dbReference type="AlphaFoldDB" id="A5D595"/>
<reference evidence="3" key="1">
    <citation type="journal article" date="2008" name="Genome Res.">
        <title>The genome of Pelotomaculum thermopropionicum reveals niche-associated evolution in anaerobic microbiota.</title>
        <authorList>
            <person name="Kosaka T."/>
            <person name="Kato S."/>
            <person name="Shimoyama T."/>
            <person name="Ishii S."/>
            <person name="Abe T."/>
            <person name="Watanabe K."/>
        </authorList>
    </citation>
    <scope>NUCLEOTIDE SEQUENCE [LARGE SCALE GENOMIC DNA]</scope>
    <source>
        <strain evidence="3">DSM 13744 / JCM 10971 / SI</strain>
    </source>
</reference>
<dbReference type="InterPro" id="IPR002850">
    <property type="entry name" value="PIN_toxin-like"/>
</dbReference>
<gene>
    <name evidence="2" type="ordered locus">PTH_0403</name>
</gene>
<dbReference type="InterPro" id="IPR029060">
    <property type="entry name" value="PIN-like_dom_sf"/>
</dbReference>
<dbReference type="PANTHER" id="PTHR34610">
    <property type="entry name" value="SSL7007 PROTEIN"/>
    <property type="match status" value="1"/>
</dbReference>
<dbReference type="Pfam" id="PF13470">
    <property type="entry name" value="PIN_3"/>
    <property type="match status" value="1"/>
</dbReference>
<protein>
    <submittedName>
        <fullName evidence="2">Predicted nucleic acid-binding protein</fullName>
    </submittedName>
</protein>
<dbReference type="NCBIfam" id="TIGR00305">
    <property type="entry name" value="putative toxin-antitoxin system toxin component, PIN family"/>
    <property type="match status" value="1"/>
</dbReference>
<evidence type="ECO:0000259" key="1">
    <source>
        <dbReference type="Pfam" id="PF13470"/>
    </source>
</evidence>
<keyword evidence="3" id="KW-1185">Reference proteome</keyword>
<dbReference type="PANTHER" id="PTHR34610:SF4">
    <property type="entry name" value="SLL8027 PROTEIN"/>
    <property type="match status" value="1"/>
</dbReference>
<accession>A5D595</accession>
<name>A5D595_PELTS</name>
<dbReference type="eggNOG" id="COG1569">
    <property type="taxonomic scope" value="Bacteria"/>
</dbReference>
<sequence>MRAVIDTSVLVSGMLSKKSYPARVLDAWVFNRFSPVISPDLAKEYAAVLTRAKFDVLGPVEKRLQALERLLSFPWVVIAHPEEKIVVVSADPKDNTVLECAAGGKTPWVVSGDKHLLRLGSYKDITIVTAEQFAKVLRL</sequence>
<dbReference type="SUPFAM" id="SSF88723">
    <property type="entry name" value="PIN domain-like"/>
    <property type="match status" value="1"/>
</dbReference>
<feature type="domain" description="PIN" evidence="1">
    <location>
        <begin position="2"/>
        <end position="115"/>
    </location>
</feature>
<dbReference type="EMBL" id="AP009389">
    <property type="protein sequence ID" value="BAF58584.1"/>
    <property type="molecule type" value="Genomic_DNA"/>
</dbReference>
<organism evidence="2 3">
    <name type="scientific">Pelotomaculum thermopropionicum (strain DSM 13744 / JCM 10971 / SI)</name>
    <dbReference type="NCBI Taxonomy" id="370438"/>
    <lineage>
        <taxon>Bacteria</taxon>
        <taxon>Bacillati</taxon>
        <taxon>Bacillota</taxon>
        <taxon>Clostridia</taxon>
        <taxon>Eubacteriales</taxon>
        <taxon>Desulfotomaculaceae</taxon>
        <taxon>Pelotomaculum</taxon>
    </lineage>
</organism>
<evidence type="ECO:0000313" key="2">
    <source>
        <dbReference type="EMBL" id="BAF58584.1"/>
    </source>
</evidence>
<dbReference type="STRING" id="370438.PTH_0403"/>
<evidence type="ECO:0000313" key="3">
    <source>
        <dbReference type="Proteomes" id="UP000006556"/>
    </source>
</evidence>
<dbReference type="KEGG" id="pth:PTH_0403"/>
<dbReference type="HOGENOM" id="CLU_116617_3_0_9"/>
<proteinExistence type="predicted"/>
<dbReference type="Proteomes" id="UP000006556">
    <property type="component" value="Chromosome"/>
</dbReference>
<dbReference type="InterPro" id="IPR002716">
    <property type="entry name" value="PIN_dom"/>
</dbReference>